<dbReference type="Pfam" id="PF01551">
    <property type="entry name" value="Peptidase_M23"/>
    <property type="match status" value="1"/>
</dbReference>
<accession>A0A3T1CER9</accession>
<dbReference type="GO" id="GO:0006508">
    <property type="term" value="P:proteolysis"/>
    <property type="evidence" value="ECO:0007669"/>
    <property type="project" value="UniProtKB-KW"/>
</dbReference>
<dbReference type="PANTHER" id="PTHR21666:SF288">
    <property type="entry name" value="CELL DIVISION PROTEIN YTFB"/>
    <property type="match status" value="1"/>
</dbReference>
<dbReference type="Proteomes" id="UP000290057">
    <property type="component" value="Chromosome"/>
</dbReference>
<evidence type="ECO:0000256" key="1">
    <source>
        <dbReference type="ARBA" id="ARBA00001947"/>
    </source>
</evidence>
<organism evidence="8 9">
    <name type="scientific">Qipengyuania flava</name>
    <dbReference type="NCBI Taxonomy" id="192812"/>
    <lineage>
        <taxon>Bacteria</taxon>
        <taxon>Pseudomonadati</taxon>
        <taxon>Pseudomonadota</taxon>
        <taxon>Alphaproteobacteria</taxon>
        <taxon>Sphingomonadales</taxon>
        <taxon>Erythrobacteraceae</taxon>
        <taxon>Qipengyuania</taxon>
    </lineage>
</organism>
<dbReference type="InterPro" id="IPR011055">
    <property type="entry name" value="Dup_hybrid_motif"/>
</dbReference>
<dbReference type="GO" id="GO:0046872">
    <property type="term" value="F:metal ion binding"/>
    <property type="evidence" value="ECO:0007669"/>
    <property type="project" value="UniProtKB-KW"/>
</dbReference>
<keyword evidence="9" id="KW-1185">Reference proteome</keyword>
<keyword evidence="2" id="KW-0645">Protease</keyword>
<gene>
    <name evidence="8" type="ORF">EKJ_03270</name>
</gene>
<dbReference type="RefSeq" id="WP_415186379.1">
    <property type="nucleotide sequence ID" value="NZ_AP019389.1"/>
</dbReference>
<feature type="domain" description="M23ase beta-sheet core" evidence="7">
    <location>
        <begin position="267"/>
        <end position="361"/>
    </location>
</feature>
<keyword evidence="3" id="KW-0479">Metal-binding</keyword>
<evidence type="ECO:0000256" key="2">
    <source>
        <dbReference type="ARBA" id="ARBA00022670"/>
    </source>
</evidence>
<evidence type="ECO:0000259" key="7">
    <source>
        <dbReference type="Pfam" id="PF01551"/>
    </source>
</evidence>
<keyword evidence="4" id="KW-0378">Hydrolase</keyword>
<comment type="cofactor">
    <cofactor evidence="1">
        <name>Zn(2+)</name>
        <dbReference type="ChEBI" id="CHEBI:29105"/>
    </cofactor>
</comment>
<dbReference type="InterPro" id="IPR016047">
    <property type="entry name" value="M23ase_b-sheet_dom"/>
</dbReference>
<dbReference type="CDD" id="cd12797">
    <property type="entry name" value="M23_peptidase"/>
    <property type="match status" value="1"/>
</dbReference>
<keyword evidence="5" id="KW-0862">Zinc</keyword>
<dbReference type="AlphaFoldDB" id="A0A3T1CER9"/>
<dbReference type="PANTHER" id="PTHR21666">
    <property type="entry name" value="PEPTIDASE-RELATED"/>
    <property type="match status" value="1"/>
</dbReference>
<evidence type="ECO:0000256" key="4">
    <source>
        <dbReference type="ARBA" id="ARBA00022801"/>
    </source>
</evidence>
<dbReference type="EMBL" id="AP019389">
    <property type="protein sequence ID" value="BBI19480.1"/>
    <property type="molecule type" value="Genomic_DNA"/>
</dbReference>
<evidence type="ECO:0000256" key="6">
    <source>
        <dbReference type="ARBA" id="ARBA00023049"/>
    </source>
</evidence>
<reference evidence="8 9" key="1">
    <citation type="submission" date="2019-01" db="EMBL/GenBank/DDBJ databases">
        <title>Complete genome sequence of Erythrobacter flavus KJ5.</title>
        <authorList>
            <person name="Kanesaki Y."/>
            <person name="Brotosudarmo T."/>
            <person name="Moriuchi R."/>
            <person name="Awai K."/>
        </authorList>
    </citation>
    <scope>NUCLEOTIDE SEQUENCE [LARGE SCALE GENOMIC DNA]</scope>
    <source>
        <strain evidence="8 9">KJ5</strain>
    </source>
</reference>
<evidence type="ECO:0000256" key="5">
    <source>
        <dbReference type="ARBA" id="ARBA00022833"/>
    </source>
</evidence>
<dbReference type="FunFam" id="2.70.70.10:FF:000006">
    <property type="entry name" value="M23 family peptidase"/>
    <property type="match status" value="1"/>
</dbReference>
<dbReference type="SUPFAM" id="SSF51261">
    <property type="entry name" value="Duplicated hybrid motif"/>
    <property type="match status" value="1"/>
</dbReference>
<sequence length="386" mass="41756">MSNKIAANGWGSRVRSWFPEREFFMRSQGQVRFITLSSRFQMTAAALALSALAVCTASVGVAGWTQYRAEADRLSLLDREARVATAEERVDAYGDDIAAVKEDLNRRMEFLEVIGEALPEDLKVAGSVSESATEAAETVEKVSAAFPDAAALARIEARQLALVEGLTQYADWRSQRAANALRKLGLDPDGMIRNAERGAMGGPLEKLATNSDGTIHPRFERLGLSVARMDALERGLEGVPQVTPAHISMISSGFGYRRDPFTRRGAMHKGLDFKGAIGTPIRAASAGRVSFVGWKGGYGKTVEITHGNGLMTRYAHMSRFDAKVGQQVGAGATIGAIGNTGRSTGPHLHFEVRINNRAVNPRTFLETAPNVLEEIRRAPQLASNSK</sequence>
<keyword evidence="6" id="KW-0482">Metalloprotease</keyword>
<evidence type="ECO:0000256" key="3">
    <source>
        <dbReference type="ARBA" id="ARBA00022723"/>
    </source>
</evidence>
<evidence type="ECO:0000313" key="8">
    <source>
        <dbReference type="EMBL" id="BBI19480.1"/>
    </source>
</evidence>
<dbReference type="InterPro" id="IPR050570">
    <property type="entry name" value="Cell_wall_metabolism_enzyme"/>
</dbReference>
<dbReference type="GO" id="GO:0004222">
    <property type="term" value="F:metalloendopeptidase activity"/>
    <property type="evidence" value="ECO:0007669"/>
    <property type="project" value="TreeGrafter"/>
</dbReference>
<name>A0A3T1CER9_9SPHN</name>
<proteinExistence type="predicted"/>
<protein>
    <submittedName>
        <fullName evidence="8">Peptidase M24</fullName>
    </submittedName>
</protein>
<dbReference type="Gene3D" id="2.70.70.10">
    <property type="entry name" value="Glucose Permease (Domain IIA)"/>
    <property type="match status" value="1"/>
</dbReference>
<evidence type="ECO:0000313" key="9">
    <source>
        <dbReference type="Proteomes" id="UP000290057"/>
    </source>
</evidence>